<dbReference type="PROSITE" id="PS00211">
    <property type="entry name" value="ABC_TRANSPORTER_1"/>
    <property type="match status" value="1"/>
</dbReference>
<dbReference type="GO" id="GO:0034040">
    <property type="term" value="F:ATPase-coupled lipid transmembrane transporter activity"/>
    <property type="evidence" value="ECO:0007669"/>
    <property type="project" value="TreeGrafter"/>
</dbReference>
<evidence type="ECO:0000259" key="8">
    <source>
        <dbReference type="PROSITE" id="PS50893"/>
    </source>
</evidence>
<dbReference type="SMART" id="SM00382">
    <property type="entry name" value="AAA"/>
    <property type="match status" value="1"/>
</dbReference>
<dbReference type="AlphaFoldDB" id="A0A6J4E3M6"/>
<keyword evidence="2 7" id="KW-0812">Transmembrane</keyword>
<dbReference type="InterPro" id="IPR017871">
    <property type="entry name" value="ABC_transporter-like_CS"/>
</dbReference>
<keyword evidence="3" id="KW-0547">Nucleotide-binding</keyword>
<keyword evidence="5 7" id="KW-1133">Transmembrane helix</keyword>
<evidence type="ECO:0000256" key="4">
    <source>
        <dbReference type="ARBA" id="ARBA00022840"/>
    </source>
</evidence>
<dbReference type="PANTHER" id="PTHR24221">
    <property type="entry name" value="ATP-BINDING CASSETTE SUB-FAMILY B"/>
    <property type="match status" value="1"/>
</dbReference>
<keyword evidence="4" id="KW-0067">ATP-binding</keyword>
<dbReference type="Proteomes" id="UP001054892">
    <property type="component" value="Unassembled WGS sequence"/>
</dbReference>
<dbReference type="GO" id="GO:0016887">
    <property type="term" value="F:ATP hydrolysis activity"/>
    <property type="evidence" value="ECO:0007669"/>
    <property type="project" value="InterPro"/>
</dbReference>
<dbReference type="Pfam" id="PF00005">
    <property type="entry name" value="ABC_tran"/>
    <property type="match status" value="1"/>
</dbReference>
<dbReference type="EMBL" id="BQKM01000003">
    <property type="protein sequence ID" value="GJN52426.1"/>
    <property type="molecule type" value="Genomic_DNA"/>
</dbReference>
<evidence type="ECO:0000256" key="1">
    <source>
        <dbReference type="ARBA" id="ARBA00004651"/>
    </source>
</evidence>
<evidence type="ECO:0000256" key="5">
    <source>
        <dbReference type="ARBA" id="ARBA00022989"/>
    </source>
</evidence>
<organism evidence="10 12">
    <name type="scientific">Pseudomonas tohonis</name>
    <dbReference type="NCBI Taxonomy" id="2725477"/>
    <lineage>
        <taxon>Bacteria</taxon>
        <taxon>Pseudomonadati</taxon>
        <taxon>Pseudomonadota</taxon>
        <taxon>Gammaproteobacteria</taxon>
        <taxon>Pseudomonadales</taxon>
        <taxon>Pseudomonadaceae</taxon>
        <taxon>Pseudomonas</taxon>
    </lineage>
</organism>
<keyword evidence="6 7" id="KW-0472">Membrane</keyword>
<evidence type="ECO:0000313" key="10">
    <source>
        <dbReference type="EMBL" id="BCG24220.1"/>
    </source>
</evidence>
<evidence type="ECO:0000256" key="2">
    <source>
        <dbReference type="ARBA" id="ARBA00022692"/>
    </source>
</evidence>
<evidence type="ECO:0000313" key="13">
    <source>
        <dbReference type="Proteomes" id="UP001054892"/>
    </source>
</evidence>
<dbReference type="SUPFAM" id="SSF90123">
    <property type="entry name" value="ABC transporter transmembrane region"/>
    <property type="match status" value="1"/>
</dbReference>
<accession>A0A6J4E3M6</accession>
<dbReference type="SUPFAM" id="SSF52540">
    <property type="entry name" value="P-loop containing nucleoside triphosphate hydrolases"/>
    <property type="match status" value="1"/>
</dbReference>
<proteinExistence type="predicted"/>
<protein>
    <recommendedName>
        <fullName evidence="14">ABC transporter domain-containing protein</fullName>
    </recommendedName>
</protein>
<name>A0A6J4E3M6_9PSED</name>
<dbReference type="InterPro" id="IPR036640">
    <property type="entry name" value="ABC1_TM_sf"/>
</dbReference>
<feature type="transmembrane region" description="Helical" evidence="7">
    <location>
        <begin position="40"/>
        <end position="61"/>
    </location>
</feature>
<dbReference type="PANTHER" id="PTHR24221:SF654">
    <property type="entry name" value="ATP-BINDING CASSETTE SUB-FAMILY B MEMBER 6"/>
    <property type="match status" value="1"/>
</dbReference>
<evidence type="ECO:0008006" key="14">
    <source>
        <dbReference type="Google" id="ProtNLM"/>
    </source>
</evidence>
<dbReference type="Gene3D" id="3.40.50.300">
    <property type="entry name" value="P-loop containing nucleotide triphosphate hydrolases"/>
    <property type="match status" value="1"/>
</dbReference>
<keyword evidence="13" id="KW-1185">Reference proteome</keyword>
<dbReference type="InterPro" id="IPR003593">
    <property type="entry name" value="AAA+_ATPase"/>
</dbReference>
<evidence type="ECO:0000313" key="11">
    <source>
        <dbReference type="EMBL" id="GJN52426.1"/>
    </source>
</evidence>
<evidence type="ECO:0000313" key="12">
    <source>
        <dbReference type="Proteomes" id="UP000509383"/>
    </source>
</evidence>
<feature type="domain" description="ABC transmembrane type-1" evidence="9">
    <location>
        <begin position="2"/>
        <end position="63"/>
    </location>
</feature>
<dbReference type="InterPro" id="IPR003439">
    <property type="entry name" value="ABC_transporter-like_ATP-bd"/>
</dbReference>
<dbReference type="GO" id="GO:0005886">
    <property type="term" value="C:plasma membrane"/>
    <property type="evidence" value="ECO:0007669"/>
    <property type="project" value="UniProtKB-SubCell"/>
</dbReference>
<sequence length="314" mass="33999">MALLLSLQVIAIGMTLLAFTLTSANLTLNNQFSVGDFVMVVSYVVQLTAPFAVIASSLVGLKRDHLALEAGLKYFKLTAPSPSGTTQCKKSSILFKIDKYQTEHIKPLSTNIQLGKTYAICGPSGSGKTTLINSMIGLNRTYTGSIALFGADLKTLSSDAVIDQISVVQQTPFIFSGTVRENLLYGTDRVVDDSELIEVIDALDLHLSDDVSTNSLDIAVGGENRSLSGGEQQRIGIARAVLRQKRIIILDEPTSALDENTAKKALRFLRSQGGTLIFASHQGSIIEMADEIVRIELMTHAESFNEAESDWAQR</sequence>
<evidence type="ECO:0000256" key="3">
    <source>
        <dbReference type="ARBA" id="ARBA00022741"/>
    </source>
</evidence>
<dbReference type="PROSITE" id="PS50929">
    <property type="entry name" value="ABC_TM1F"/>
    <property type="match status" value="1"/>
</dbReference>
<dbReference type="InterPro" id="IPR027417">
    <property type="entry name" value="P-loop_NTPase"/>
</dbReference>
<dbReference type="InterPro" id="IPR011527">
    <property type="entry name" value="ABC1_TM_dom"/>
</dbReference>
<dbReference type="InterPro" id="IPR039421">
    <property type="entry name" value="Type_1_exporter"/>
</dbReference>
<dbReference type="PROSITE" id="PS50893">
    <property type="entry name" value="ABC_TRANSPORTER_2"/>
    <property type="match status" value="1"/>
</dbReference>
<dbReference type="CDD" id="cd03228">
    <property type="entry name" value="ABCC_MRP_Like"/>
    <property type="match status" value="1"/>
</dbReference>
<evidence type="ECO:0000256" key="7">
    <source>
        <dbReference type="SAM" id="Phobius"/>
    </source>
</evidence>
<dbReference type="Proteomes" id="UP000509383">
    <property type="component" value="Chromosome"/>
</dbReference>
<dbReference type="GO" id="GO:0005524">
    <property type="term" value="F:ATP binding"/>
    <property type="evidence" value="ECO:0007669"/>
    <property type="project" value="UniProtKB-KW"/>
</dbReference>
<dbReference type="GO" id="GO:0140359">
    <property type="term" value="F:ABC-type transporter activity"/>
    <property type="evidence" value="ECO:0007669"/>
    <property type="project" value="InterPro"/>
</dbReference>
<dbReference type="EMBL" id="AP023189">
    <property type="protein sequence ID" value="BCG24220.1"/>
    <property type="molecule type" value="Genomic_DNA"/>
</dbReference>
<dbReference type="KEGG" id="ptw:TUM18999_24110"/>
<comment type="subcellular location">
    <subcellularLocation>
        <location evidence="1">Cell membrane</location>
        <topology evidence="1">Multi-pass membrane protein</topology>
    </subcellularLocation>
</comment>
<evidence type="ECO:0000259" key="9">
    <source>
        <dbReference type="PROSITE" id="PS50929"/>
    </source>
</evidence>
<gene>
    <name evidence="10" type="ORF">TUM18999_24110</name>
    <name evidence="11" type="ORF">TUM20286_21780</name>
</gene>
<feature type="domain" description="ABC transporter" evidence="8">
    <location>
        <begin position="88"/>
        <end position="310"/>
    </location>
</feature>
<evidence type="ECO:0000256" key="6">
    <source>
        <dbReference type="ARBA" id="ARBA00023136"/>
    </source>
</evidence>
<reference evidence="10 12" key="1">
    <citation type="submission" date="2020-05" db="EMBL/GenBank/DDBJ databases">
        <title>Characterization of novel class B3 metallo-beta-lactamase from novel Pseudomonas species.</title>
        <authorList>
            <person name="Yamada K."/>
            <person name="Aoki K."/>
            <person name="Ishii Y."/>
        </authorList>
    </citation>
    <scope>NUCLEOTIDE SEQUENCE [LARGE SCALE GENOMIC DNA]</scope>
    <source>
        <strain evidence="10 12">TUM18999</strain>
        <strain evidence="11 13">TUM20286</strain>
    </source>
</reference>